<feature type="compositionally biased region" description="Acidic residues" evidence="1">
    <location>
        <begin position="675"/>
        <end position="700"/>
    </location>
</feature>
<evidence type="ECO:0000256" key="1">
    <source>
        <dbReference type="SAM" id="MobiDB-lite"/>
    </source>
</evidence>
<feature type="region of interest" description="Disordered" evidence="1">
    <location>
        <begin position="200"/>
        <end position="235"/>
    </location>
</feature>
<feature type="region of interest" description="Disordered" evidence="1">
    <location>
        <begin position="674"/>
        <end position="710"/>
    </location>
</feature>
<feature type="region of interest" description="Disordered" evidence="1">
    <location>
        <begin position="341"/>
        <end position="367"/>
    </location>
</feature>
<dbReference type="Proteomes" id="UP000078550">
    <property type="component" value="Unassembled WGS sequence"/>
</dbReference>
<feature type="region of interest" description="Disordered" evidence="1">
    <location>
        <begin position="39"/>
        <end position="78"/>
    </location>
</feature>
<dbReference type="AlphaFoldDB" id="A0A1A8YMM2"/>
<accession>A0A1A8YMM2</accession>
<feature type="compositionally biased region" description="Basic and acidic residues" evidence="1">
    <location>
        <begin position="99"/>
        <end position="120"/>
    </location>
</feature>
<dbReference type="EMBL" id="FLRE01000043">
    <property type="protein sequence ID" value="SBT32837.1"/>
    <property type="molecule type" value="Genomic_DNA"/>
</dbReference>
<gene>
    <name evidence="2" type="ORF">POVWA2_011680</name>
</gene>
<organism evidence="2 3">
    <name type="scientific">Plasmodium ovale wallikeri</name>
    <dbReference type="NCBI Taxonomy" id="864142"/>
    <lineage>
        <taxon>Eukaryota</taxon>
        <taxon>Sar</taxon>
        <taxon>Alveolata</taxon>
        <taxon>Apicomplexa</taxon>
        <taxon>Aconoidasida</taxon>
        <taxon>Haemosporida</taxon>
        <taxon>Plasmodiidae</taxon>
        <taxon>Plasmodium</taxon>
        <taxon>Plasmodium (Plasmodium)</taxon>
    </lineage>
</organism>
<feature type="region of interest" description="Disordered" evidence="1">
    <location>
        <begin position="96"/>
        <end position="164"/>
    </location>
</feature>
<feature type="compositionally biased region" description="Basic residues" evidence="1">
    <location>
        <begin position="805"/>
        <end position="820"/>
    </location>
</feature>
<evidence type="ECO:0000313" key="3">
    <source>
        <dbReference type="Proteomes" id="UP000078550"/>
    </source>
</evidence>
<name>A0A1A8YMM2_PLAOA</name>
<feature type="compositionally biased region" description="Low complexity" evidence="1">
    <location>
        <begin position="39"/>
        <end position="48"/>
    </location>
</feature>
<proteinExistence type="predicted"/>
<feature type="compositionally biased region" description="Basic residues" evidence="1">
    <location>
        <begin position="121"/>
        <end position="131"/>
    </location>
</feature>
<feature type="region of interest" description="Disordered" evidence="1">
    <location>
        <begin position="250"/>
        <end position="320"/>
    </location>
</feature>
<feature type="region of interest" description="Disordered" evidence="1">
    <location>
        <begin position="545"/>
        <end position="575"/>
    </location>
</feature>
<protein>
    <submittedName>
        <fullName evidence="2">Uncharacterized protein</fullName>
    </submittedName>
</protein>
<feature type="compositionally biased region" description="Basic and acidic residues" evidence="1">
    <location>
        <begin position="49"/>
        <end position="58"/>
    </location>
</feature>
<evidence type="ECO:0000313" key="2">
    <source>
        <dbReference type="EMBL" id="SBT32837.1"/>
    </source>
</evidence>
<feature type="compositionally biased region" description="Basic and acidic residues" evidence="1">
    <location>
        <begin position="341"/>
        <end position="359"/>
    </location>
</feature>
<sequence>MNCKPPVQLSKKVGALPKSAKPFINPSFLIKNKGNLSQVLQKSQSSEKLQSEHNHEGNQGEPKVNLPKESSKAVKPKIKIPEAKFKSIELKLKLKLKPKPLEQKLDEQKLEEQKPAEQKPKPMHPKFKSLKTKPQIGGMKPPEAKMKFPKSKIPPPGAKFNPSEVKFKTLVTKAKPAIGQTKEDGSNSELSDEHVKMAKSMIKMPPSPNEESHDSNEEVVKENGNDKSRKDTILNKSKYFDKKNILHVLKGKNGKEKSKLMGAGPPPMTMPKVKFPFPSEKEKAKEKAKEKVKEKTKEKTNVFSPATQKENSKVNSVSSSPVQANLLVKKYTSSFSKEMVKSEISEKNAKKEESEKEVANSEPQRIPTSPIKRKASMFKSTKNVSSSKVEQPNEHVRNLVKSDVMIGIADEMPQIGPLSTRRESTLLQNTHYINAFSRFDGNYVGKVTGPPIPISSLDKTPQKLSEKKDYENELHHNTIHTNIPSPFVDFSHVVNFPFHPFISNGRSGSVETAPFVMYPGFYYMPAMACDPDWRYATGCIEAGDKRSSKRGEMGEKISTHDIRKGRKSTATCDKGHGEMVAGGHLKPLQFRHGADWDTDDEKFLNDDVYLEEQKEEETRKPKRGSTNKASAKNENAKGGQKSQYIGNSKWYDIERRLNNCRGVIEDYNCSYYKDDESDESEGGSGCEEEADTRYEDEEGNESYYKEEGEHTYEEDMYNDYALKGKKNSWDKRKKGGKKKRGQGKNSLNVGDAYNFNFDDLYKNYKIEYLNEKLKWANEYLNRKADRGADKEESEEEIGVEERKSAQRRTSSHVGHRVKDKKKHLERLDDIAHLFLPKKKNHENLFDLSLNFSRVSDNDKNDIINMLFSCRELEKLIEEQHCVLDMLDNDLKEVNASLKLPSNWDNFENFEILQENILNEEEQGLPLNNTPLFIKGKVALVPKNLEPFLDKVPLKRESAKVAETEKTVSQAYETPVNIKYIPKFAKAKVKQKIPLLMKNA</sequence>
<feature type="region of interest" description="Disordered" evidence="1">
    <location>
        <begin position="611"/>
        <end position="642"/>
    </location>
</feature>
<reference evidence="3" key="1">
    <citation type="submission" date="2016-05" db="EMBL/GenBank/DDBJ databases">
        <authorList>
            <person name="Naeem Raeece"/>
        </authorList>
    </citation>
    <scope>NUCLEOTIDE SEQUENCE [LARGE SCALE GENOMIC DNA]</scope>
</reference>
<feature type="compositionally biased region" description="Basic and acidic residues" evidence="1">
    <location>
        <begin position="279"/>
        <end position="300"/>
    </location>
</feature>
<feature type="compositionally biased region" description="Basic and acidic residues" evidence="1">
    <location>
        <begin position="210"/>
        <end position="235"/>
    </location>
</feature>
<feature type="compositionally biased region" description="Basic and acidic residues" evidence="1">
    <location>
        <begin position="545"/>
        <end position="562"/>
    </location>
</feature>
<feature type="region of interest" description="Disordered" evidence="1">
    <location>
        <begin position="784"/>
        <end position="820"/>
    </location>
</feature>